<keyword evidence="2" id="KW-0472">Membrane</keyword>
<gene>
    <name evidence="3" type="ORF">L198_07398</name>
</gene>
<keyword evidence="4" id="KW-1185">Reference proteome</keyword>
<proteinExistence type="predicted"/>
<feature type="transmembrane region" description="Helical" evidence="2">
    <location>
        <begin position="342"/>
        <end position="365"/>
    </location>
</feature>
<feature type="transmembrane region" description="Helical" evidence="2">
    <location>
        <begin position="133"/>
        <end position="150"/>
    </location>
</feature>
<evidence type="ECO:0000256" key="1">
    <source>
        <dbReference type="SAM" id="MobiDB-lite"/>
    </source>
</evidence>
<dbReference type="Proteomes" id="UP000094819">
    <property type="component" value="Unassembled WGS sequence"/>
</dbReference>
<name>A0A1E3ICD7_9TREE</name>
<comment type="caution">
    <text evidence="3">The sequence shown here is derived from an EMBL/GenBank/DDBJ whole genome shotgun (WGS) entry which is preliminary data.</text>
</comment>
<feature type="region of interest" description="Disordered" evidence="1">
    <location>
        <begin position="256"/>
        <end position="334"/>
    </location>
</feature>
<feature type="compositionally biased region" description="Pro residues" evidence="1">
    <location>
        <begin position="99"/>
        <end position="114"/>
    </location>
</feature>
<dbReference type="OrthoDB" id="10607584at2759"/>
<keyword evidence="2" id="KW-1133">Transmembrane helix</keyword>
<dbReference type="EMBL" id="AWGH01000033">
    <property type="protein sequence ID" value="ODN86105.1"/>
    <property type="molecule type" value="Genomic_DNA"/>
</dbReference>
<protein>
    <submittedName>
        <fullName evidence="3">Uncharacterized protein</fullName>
    </submittedName>
</protein>
<reference evidence="3 4" key="1">
    <citation type="submission" date="2016-06" db="EMBL/GenBank/DDBJ databases">
        <title>Evolution of pathogenesis and genome organization in the Tremellales.</title>
        <authorList>
            <person name="Cuomo C."/>
            <person name="Litvintseva A."/>
            <person name="Heitman J."/>
            <person name="Chen Y."/>
            <person name="Sun S."/>
            <person name="Springer D."/>
            <person name="Dromer F."/>
            <person name="Young S."/>
            <person name="Zeng Q."/>
            <person name="Chapman S."/>
            <person name="Gujja S."/>
            <person name="Saif S."/>
            <person name="Birren B."/>
        </authorList>
    </citation>
    <scope>NUCLEOTIDE SEQUENCE [LARGE SCALE GENOMIC DNA]</scope>
    <source>
        <strain evidence="3 4">CBS 7118</strain>
    </source>
</reference>
<organism evidence="3 4">
    <name type="scientific">Cryptococcus wingfieldii CBS 7118</name>
    <dbReference type="NCBI Taxonomy" id="1295528"/>
    <lineage>
        <taxon>Eukaryota</taxon>
        <taxon>Fungi</taxon>
        <taxon>Dikarya</taxon>
        <taxon>Basidiomycota</taxon>
        <taxon>Agaricomycotina</taxon>
        <taxon>Tremellomycetes</taxon>
        <taxon>Tremellales</taxon>
        <taxon>Cryptococcaceae</taxon>
        <taxon>Cryptococcus</taxon>
    </lineage>
</organism>
<evidence type="ECO:0000256" key="2">
    <source>
        <dbReference type="SAM" id="Phobius"/>
    </source>
</evidence>
<feature type="compositionally biased region" description="Low complexity" evidence="1">
    <location>
        <begin position="298"/>
        <end position="317"/>
    </location>
</feature>
<feature type="region of interest" description="Disordered" evidence="1">
    <location>
        <begin position="62"/>
        <end position="122"/>
    </location>
</feature>
<keyword evidence="2" id="KW-0812">Transmembrane</keyword>
<feature type="transmembrane region" description="Helical" evidence="2">
    <location>
        <begin position="170"/>
        <end position="187"/>
    </location>
</feature>
<dbReference type="RefSeq" id="XP_019028648.1">
    <property type="nucleotide sequence ID" value="XM_019179400.1"/>
</dbReference>
<feature type="compositionally biased region" description="Pro residues" evidence="1">
    <location>
        <begin position="279"/>
        <end position="297"/>
    </location>
</feature>
<evidence type="ECO:0000313" key="4">
    <source>
        <dbReference type="Proteomes" id="UP000094819"/>
    </source>
</evidence>
<evidence type="ECO:0000313" key="3">
    <source>
        <dbReference type="EMBL" id="ODN86105.1"/>
    </source>
</evidence>
<dbReference type="GeneID" id="30196609"/>
<feature type="transmembrane region" description="Helical" evidence="2">
    <location>
        <begin position="406"/>
        <end position="430"/>
    </location>
</feature>
<sequence length="436" mass="47294">MLFGDALSLLARCSDNDRTDPEDGLTCPKRWSIHKEEKCSSQRLDINSAPGTLLQAAIAPGNQRKAPVIPKPGPALLYTRPPGTFQPSLPQQQQHAQQQPPPQPQPPQPQPPQAQQPQAHARWQGVDLPLQKTVLFTMFVSAVCLAAGYWHNFDHPTVAGGRLYNYAGPAFWLSAALFLLPGFIAGWNRVANAEVQSRVWIGVAVVALLSQLYNMSSSQTPPQSQEHQPHTHSQCYVSERNLPGCWVVADLEGPQSQEQHQLHTYPPLPHESSQHSPSSPSPSPSSPSPSPSSPSPSPSSSSPSESPQVQQLQQQLEQQEHQQEQQEQPQAHAGWQRTDLGLQLAACAPFAFSLHAIFLGAGLVLTWKGRTVPGRRLKDYVGPSFWILGALLSFPRLIVPGTESTALGWLAVAMAALVLGIVSTVGNMVFASQGHG</sequence>
<dbReference type="AlphaFoldDB" id="A0A1E3ICD7"/>
<accession>A0A1E3ICD7</accession>
<feature type="transmembrane region" description="Helical" evidence="2">
    <location>
        <begin position="377"/>
        <end position="394"/>
    </location>
</feature>